<dbReference type="GO" id="GO:0036158">
    <property type="term" value="P:outer dynein arm assembly"/>
    <property type="evidence" value="ECO:0007669"/>
    <property type="project" value="InterPro"/>
</dbReference>
<evidence type="ECO:0000256" key="2">
    <source>
        <dbReference type="SAM" id="MobiDB-lite"/>
    </source>
</evidence>
<organism evidence="3 4">
    <name type="scientific">Chironomus riparius</name>
    <dbReference type="NCBI Taxonomy" id="315576"/>
    <lineage>
        <taxon>Eukaryota</taxon>
        <taxon>Metazoa</taxon>
        <taxon>Ecdysozoa</taxon>
        <taxon>Arthropoda</taxon>
        <taxon>Hexapoda</taxon>
        <taxon>Insecta</taxon>
        <taxon>Pterygota</taxon>
        <taxon>Neoptera</taxon>
        <taxon>Endopterygota</taxon>
        <taxon>Diptera</taxon>
        <taxon>Nematocera</taxon>
        <taxon>Chironomoidea</taxon>
        <taxon>Chironomidae</taxon>
        <taxon>Chironominae</taxon>
        <taxon>Chironomus</taxon>
    </lineage>
</organism>
<dbReference type="GO" id="GO:0036064">
    <property type="term" value="C:ciliary basal body"/>
    <property type="evidence" value="ECO:0007669"/>
    <property type="project" value="TreeGrafter"/>
</dbReference>
<accession>A0A9P0IYE3</accession>
<dbReference type="GO" id="GO:0035253">
    <property type="term" value="C:ciliary rootlet"/>
    <property type="evidence" value="ECO:0007669"/>
    <property type="project" value="TreeGrafter"/>
</dbReference>
<dbReference type="PANTHER" id="PTHR46518">
    <property type="entry name" value="COILED-COIL DOMAIN-CONTAINING PROTEIN 151"/>
    <property type="match status" value="1"/>
</dbReference>
<feature type="compositionally biased region" description="Low complexity" evidence="2">
    <location>
        <begin position="582"/>
        <end position="592"/>
    </location>
</feature>
<feature type="coiled-coil region" evidence="1">
    <location>
        <begin position="15"/>
        <end position="74"/>
    </location>
</feature>
<keyword evidence="4" id="KW-1185">Reference proteome</keyword>
<protein>
    <submittedName>
        <fullName evidence="3">Uncharacterized protein</fullName>
    </submittedName>
</protein>
<feature type="region of interest" description="Disordered" evidence="2">
    <location>
        <begin position="582"/>
        <end position="602"/>
    </location>
</feature>
<keyword evidence="1" id="KW-0175">Coiled coil</keyword>
<gene>
    <name evidence="3" type="ORF">CHIRRI_LOCUS8405</name>
</gene>
<dbReference type="PANTHER" id="PTHR46518:SF1">
    <property type="entry name" value="OUTER DYNEIN ARM-DOCKING COMPLEX SUBUNIT 3"/>
    <property type="match status" value="1"/>
</dbReference>
<dbReference type="GO" id="GO:0097542">
    <property type="term" value="C:ciliary tip"/>
    <property type="evidence" value="ECO:0007669"/>
    <property type="project" value="TreeGrafter"/>
</dbReference>
<dbReference type="OrthoDB" id="3936150at2759"/>
<dbReference type="EMBL" id="OU895878">
    <property type="protein sequence ID" value="CAH1722407.1"/>
    <property type="molecule type" value="Genomic_DNA"/>
</dbReference>
<sequence length="630" mass="72260">MNRSKDDAKVELPPVKTNEANLEELNKKIVEIKRKIVLSEGQKKANVEEWEADKKQLTEKINELKKEIKSLTSKLKFLHNPSKKNQKLVQQDSSIQQQKKLPLPKGAKNYEDGLDILDLQIIDLKKQNDLFYAKIQKKQDDLDKLNAEYQKLLTYKNEKTSLAKTDRPPETQEEDQNRKLITRLENETHKMEVQWNEAEHIRKKYRAIKNSLMMDSEKFESTLLKMETSMKEQQQEINRLQNVYQEALTMRDSTKSVLTKQEQTTVASNKTRLRQAEEFRRQVEERKAELERLERKIFAAVPGPGKIIHQESGASSGKMDEEDAAIRESKAFMEASLKRIMGITGVTVANELVDRFLAQREASARLTYLRNVTEHEKKRLESQREQLSLQLDVFKFSDNRESEVNQEELERVKKDIDEEKTRKQSLDVEAERTMIVLQSIKEALVEMLLKLQELDEMTADIQTRRKLAKPLGFPLPDLVTGNITTEQIVKILEEKVKVGMIASGQLTEGVDTTLSEEEEIEEPKPAIMDRLMGFREDEDGEEAKVIPKSPSVLSFGIDEKPAAYPQVYSSLIAGRSTGLVSSASPGAGVGAASEEEADVPSRSFLKRQANLILDAKSRRKFRQQQPARRK</sequence>
<feature type="region of interest" description="Disordered" evidence="2">
    <location>
        <begin position="81"/>
        <end position="106"/>
    </location>
</feature>
<reference evidence="3" key="1">
    <citation type="submission" date="2022-01" db="EMBL/GenBank/DDBJ databases">
        <authorList>
            <person name="King R."/>
        </authorList>
    </citation>
    <scope>NUCLEOTIDE SEQUENCE</scope>
</reference>
<evidence type="ECO:0000313" key="3">
    <source>
        <dbReference type="EMBL" id="CAH1722407.1"/>
    </source>
</evidence>
<dbReference type="AlphaFoldDB" id="A0A9P0IYE3"/>
<dbReference type="Proteomes" id="UP001153620">
    <property type="component" value="Chromosome 2"/>
</dbReference>
<evidence type="ECO:0000256" key="1">
    <source>
        <dbReference type="SAM" id="Coils"/>
    </source>
</evidence>
<dbReference type="InterPro" id="IPR033192">
    <property type="entry name" value="ODAD3"/>
</dbReference>
<feature type="coiled-coil region" evidence="1">
    <location>
        <begin position="370"/>
        <end position="457"/>
    </location>
</feature>
<dbReference type="GO" id="GO:0003341">
    <property type="term" value="P:cilium movement"/>
    <property type="evidence" value="ECO:0007669"/>
    <property type="project" value="InterPro"/>
</dbReference>
<feature type="compositionally biased region" description="Polar residues" evidence="2">
    <location>
        <begin position="87"/>
        <end position="99"/>
    </location>
</feature>
<proteinExistence type="predicted"/>
<feature type="coiled-coil region" evidence="1">
    <location>
        <begin position="216"/>
        <end position="296"/>
    </location>
</feature>
<reference evidence="3" key="2">
    <citation type="submission" date="2022-10" db="EMBL/GenBank/DDBJ databases">
        <authorList>
            <consortium name="ENA_rothamsted_submissions"/>
            <consortium name="culmorum"/>
            <person name="King R."/>
        </authorList>
    </citation>
    <scope>NUCLEOTIDE SEQUENCE</scope>
</reference>
<name>A0A9P0IYE3_9DIPT</name>
<evidence type="ECO:0000313" key="4">
    <source>
        <dbReference type="Proteomes" id="UP001153620"/>
    </source>
</evidence>
<feature type="coiled-coil region" evidence="1">
    <location>
        <begin position="128"/>
        <end position="155"/>
    </location>
</feature>